<comment type="caution">
    <text evidence="1">The sequence shown here is derived from an EMBL/GenBank/DDBJ whole genome shotgun (WGS) entry which is preliminary data.</text>
</comment>
<accession>A0A0M2KG85</accession>
<evidence type="ECO:0000313" key="1">
    <source>
        <dbReference type="EMBL" id="KKF35941.1"/>
    </source>
</evidence>
<dbReference type="PATRIC" id="fig|65700.7.peg.2968"/>
<dbReference type="AlphaFoldDB" id="A0A0M2KG85"/>
<dbReference type="EMBL" id="JXNU01000003">
    <property type="protein sequence ID" value="KKF35941.1"/>
    <property type="molecule type" value="Genomic_DNA"/>
</dbReference>
<keyword evidence="2" id="KW-1185">Reference proteome</keyword>
<name>A0A0M2KG85_9GAMM</name>
<gene>
    <name evidence="1" type="ORF">SY86_11720</name>
</gene>
<sequence length="182" mass="20040">MSNFARLKAVYDELNKKQLKIGFFEHSKYPDGTPIAYVAAIQELGYGPIPPRPFFRPAMSENRADYQALIKRAVNAAISGSLDIDDGLNQVGAKAAGDVQMVIRSVNEPPLSMVTLLMRKRRKQPDFKAGGKEVGIAWLDANFVGPRMKNDKTLDISGVSIKPLVDTGLMLQAVTYVVEEKT</sequence>
<organism evidence="1 2">
    <name type="scientific">Erwinia tracheiphila</name>
    <dbReference type="NCBI Taxonomy" id="65700"/>
    <lineage>
        <taxon>Bacteria</taxon>
        <taxon>Pseudomonadati</taxon>
        <taxon>Pseudomonadota</taxon>
        <taxon>Gammaproteobacteria</taxon>
        <taxon>Enterobacterales</taxon>
        <taxon>Erwiniaceae</taxon>
        <taxon>Erwinia</taxon>
    </lineage>
</organism>
<protein>
    <submittedName>
        <fullName evidence="1">Uncharacterized protein</fullName>
    </submittedName>
</protein>
<proteinExistence type="predicted"/>
<reference evidence="1 2" key="1">
    <citation type="submission" date="2015-01" db="EMBL/GenBank/DDBJ databases">
        <title>Erwinia tracheiphila.</title>
        <authorList>
            <person name="Shapiro L.R."/>
        </authorList>
    </citation>
    <scope>NUCLEOTIDE SEQUENCE [LARGE SCALE GENOMIC DNA]</scope>
    <source>
        <strain evidence="1 2">BuffGH</strain>
    </source>
</reference>
<dbReference type="RefSeq" id="WP_016192072.1">
    <property type="nucleotide sequence ID" value="NZ_CP089932.1"/>
</dbReference>
<evidence type="ECO:0000313" key="2">
    <source>
        <dbReference type="Proteomes" id="UP000033924"/>
    </source>
</evidence>
<dbReference type="Proteomes" id="UP000033924">
    <property type="component" value="Unassembled WGS sequence"/>
</dbReference>
<dbReference type="STRING" id="65700.SY86_11720"/>